<evidence type="ECO:0000313" key="1">
    <source>
        <dbReference type="EMBL" id="EFA12089.1"/>
    </source>
</evidence>
<dbReference type="HOGENOM" id="CLU_2161616_0_0_1"/>
<reference evidence="1 2" key="1">
    <citation type="journal article" date="2008" name="Nature">
        <title>The genome of the model beetle and pest Tribolium castaneum.</title>
        <authorList>
            <consortium name="Tribolium Genome Sequencing Consortium"/>
            <person name="Richards S."/>
            <person name="Gibbs R.A."/>
            <person name="Weinstock G.M."/>
            <person name="Brown S.J."/>
            <person name="Denell R."/>
            <person name="Beeman R.W."/>
            <person name="Gibbs R."/>
            <person name="Beeman R.W."/>
            <person name="Brown S.J."/>
            <person name="Bucher G."/>
            <person name="Friedrich M."/>
            <person name="Grimmelikhuijzen C.J."/>
            <person name="Klingler M."/>
            <person name="Lorenzen M."/>
            <person name="Richards S."/>
            <person name="Roth S."/>
            <person name="Schroder R."/>
            <person name="Tautz D."/>
            <person name="Zdobnov E.M."/>
            <person name="Muzny D."/>
            <person name="Gibbs R.A."/>
            <person name="Weinstock G.M."/>
            <person name="Attaway T."/>
            <person name="Bell S."/>
            <person name="Buhay C.J."/>
            <person name="Chandrabose M.N."/>
            <person name="Chavez D."/>
            <person name="Clerk-Blankenburg K.P."/>
            <person name="Cree A."/>
            <person name="Dao M."/>
            <person name="Davis C."/>
            <person name="Chacko J."/>
            <person name="Dinh H."/>
            <person name="Dugan-Rocha S."/>
            <person name="Fowler G."/>
            <person name="Garner T.T."/>
            <person name="Garnes J."/>
            <person name="Gnirke A."/>
            <person name="Hawes A."/>
            <person name="Hernandez J."/>
            <person name="Hines S."/>
            <person name="Holder M."/>
            <person name="Hume J."/>
            <person name="Jhangiani S.N."/>
            <person name="Joshi V."/>
            <person name="Khan Z.M."/>
            <person name="Jackson L."/>
            <person name="Kovar C."/>
            <person name="Kowis A."/>
            <person name="Lee S."/>
            <person name="Lewis L.R."/>
            <person name="Margolis J."/>
            <person name="Morgan M."/>
            <person name="Nazareth L.V."/>
            <person name="Nguyen N."/>
            <person name="Okwuonu G."/>
            <person name="Parker D."/>
            <person name="Richards S."/>
            <person name="Ruiz S.J."/>
            <person name="Santibanez J."/>
            <person name="Savard J."/>
            <person name="Scherer S.E."/>
            <person name="Schneider B."/>
            <person name="Sodergren E."/>
            <person name="Tautz D."/>
            <person name="Vattahil S."/>
            <person name="Villasana D."/>
            <person name="White C.S."/>
            <person name="Wright R."/>
            <person name="Park Y."/>
            <person name="Beeman R.W."/>
            <person name="Lord J."/>
            <person name="Oppert B."/>
            <person name="Lorenzen M."/>
            <person name="Brown S."/>
            <person name="Wang L."/>
            <person name="Savard J."/>
            <person name="Tautz D."/>
            <person name="Richards S."/>
            <person name="Weinstock G."/>
            <person name="Gibbs R.A."/>
            <person name="Liu Y."/>
            <person name="Worley K."/>
            <person name="Weinstock G."/>
            <person name="Elsik C.G."/>
            <person name="Reese J.T."/>
            <person name="Elhaik E."/>
            <person name="Landan G."/>
            <person name="Graur D."/>
            <person name="Arensburger P."/>
            <person name="Atkinson P."/>
            <person name="Beeman R.W."/>
            <person name="Beidler J."/>
            <person name="Brown S.J."/>
            <person name="Demuth J.P."/>
            <person name="Drury D.W."/>
            <person name="Du Y.Z."/>
            <person name="Fujiwara H."/>
            <person name="Lorenzen M."/>
            <person name="Maselli V."/>
            <person name="Osanai M."/>
            <person name="Park Y."/>
            <person name="Robertson H.M."/>
            <person name="Tu Z."/>
            <person name="Wang J.J."/>
            <person name="Wang S."/>
            <person name="Richards S."/>
            <person name="Song H."/>
            <person name="Zhang L."/>
            <person name="Sodergren E."/>
            <person name="Werner D."/>
            <person name="Stanke M."/>
            <person name="Morgenstern B."/>
            <person name="Solovyev V."/>
            <person name="Kosarev P."/>
            <person name="Brown G."/>
            <person name="Chen H.C."/>
            <person name="Ermolaeva O."/>
            <person name="Hlavina W."/>
            <person name="Kapustin Y."/>
            <person name="Kiryutin B."/>
            <person name="Kitts P."/>
            <person name="Maglott D."/>
            <person name="Pruitt K."/>
            <person name="Sapojnikov V."/>
            <person name="Souvorov A."/>
            <person name="Mackey A.J."/>
            <person name="Waterhouse R.M."/>
            <person name="Wyder S."/>
            <person name="Zdobnov E.M."/>
            <person name="Zdobnov E.M."/>
            <person name="Wyder S."/>
            <person name="Kriventseva E.V."/>
            <person name="Kadowaki T."/>
            <person name="Bork P."/>
            <person name="Aranda M."/>
            <person name="Bao R."/>
            <person name="Beermann A."/>
            <person name="Berns N."/>
            <person name="Bolognesi R."/>
            <person name="Bonneton F."/>
            <person name="Bopp D."/>
            <person name="Brown S.J."/>
            <person name="Bucher G."/>
            <person name="Butts T."/>
            <person name="Chaumot A."/>
            <person name="Denell R.E."/>
            <person name="Ferrier D.E."/>
            <person name="Friedrich M."/>
            <person name="Gordon C.M."/>
            <person name="Jindra M."/>
            <person name="Klingler M."/>
            <person name="Lan Q."/>
            <person name="Lattorff H.M."/>
            <person name="Laudet V."/>
            <person name="von Levetsow C."/>
            <person name="Liu Z."/>
            <person name="Lutz R."/>
            <person name="Lynch J.A."/>
            <person name="da Fonseca R.N."/>
            <person name="Posnien N."/>
            <person name="Reuter R."/>
            <person name="Roth S."/>
            <person name="Savard J."/>
            <person name="Schinko J.B."/>
            <person name="Schmitt C."/>
            <person name="Schoppmeier M."/>
            <person name="Schroder R."/>
            <person name="Shippy T.D."/>
            <person name="Simonnet F."/>
            <person name="Marques-Souza H."/>
            <person name="Tautz D."/>
            <person name="Tomoyasu Y."/>
            <person name="Trauner J."/>
            <person name="Van der Zee M."/>
            <person name="Vervoort M."/>
            <person name="Wittkopp N."/>
            <person name="Wimmer E.A."/>
            <person name="Yang X."/>
            <person name="Jones A.K."/>
            <person name="Sattelle D.B."/>
            <person name="Ebert P.R."/>
            <person name="Nelson D."/>
            <person name="Scott J.G."/>
            <person name="Beeman R.W."/>
            <person name="Muthukrishnan S."/>
            <person name="Kramer K.J."/>
            <person name="Arakane Y."/>
            <person name="Beeman R.W."/>
            <person name="Zhu Q."/>
            <person name="Hogenkamp D."/>
            <person name="Dixit R."/>
            <person name="Oppert B."/>
            <person name="Jiang H."/>
            <person name="Zou Z."/>
            <person name="Marshall J."/>
            <person name="Elpidina E."/>
            <person name="Vinokurov K."/>
            <person name="Oppert C."/>
            <person name="Zou Z."/>
            <person name="Evans J."/>
            <person name="Lu Z."/>
            <person name="Zhao P."/>
            <person name="Sumathipala N."/>
            <person name="Altincicek B."/>
            <person name="Vilcinskas A."/>
            <person name="Williams M."/>
            <person name="Hultmark D."/>
            <person name="Hetru C."/>
            <person name="Jiang H."/>
            <person name="Grimmelikhuijzen C.J."/>
            <person name="Hauser F."/>
            <person name="Cazzamali G."/>
            <person name="Williamson M."/>
            <person name="Park Y."/>
            <person name="Li B."/>
            <person name="Tanaka Y."/>
            <person name="Predel R."/>
            <person name="Neupert S."/>
            <person name="Schachtner J."/>
            <person name="Verleyen P."/>
            <person name="Raible F."/>
            <person name="Bork P."/>
            <person name="Friedrich M."/>
            <person name="Walden K.K."/>
            <person name="Robertson H.M."/>
            <person name="Angeli S."/>
            <person name="Foret S."/>
            <person name="Bucher G."/>
            <person name="Schuetz S."/>
            <person name="Maleszka R."/>
            <person name="Wimmer E.A."/>
            <person name="Beeman R.W."/>
            <person name="Lorenzen M."/>
            <person name="Tomoyasu Y."/>
            <person name="Miller S.C."/>
            <person name="Grossmann D."/>
            <person name="Bucher G."/>
        </authorList>
    </citation>
    <scope>NUCLEOTIDE SEQUENCE [LARGE SCALE GENOMIC DNA]</scope>
    <source>
        <strain evidence="1 2">Georgia GA2</strain>
    </source>
</reference>
<evidence type="ECO:0000313" key="2">
    <source>
        <dbReference type="Proteomes" id="UP000007266"/>
    </source>
</evidence>
<proteinExistence type="predicted"/>
<keyword evidence="2" id="KW-1185">Reference proteome</keyword>
<dbReference type="EMBL" id="KQ971400">
    <property type="protein sequence ID" value="EFA12089.1"/>
    <property type="molecule type" value="Genomic_DNA"/>
</dbReference>
<protein>
    <submittedName>
        <fullName evidence="1">Uncharacterized protein</fullName>
    </submittedName>
</protein>
<dbReference type="AlphaFoldDB" id="D7ELG7"/>
<accession>D7ELG7</accession>
<reference evidence="1 2" key="2">
    <citation type="journal article" date="2010" name="Nucleic Acids Res.">
        <title>BeetleBase in 2010: revisions to provide comprehensive genomic information for Tribolium castaneum.</title>
        <authorList>
            <person name="Kim H.S."/>
            <person name="Murphy T."/>
            <person name="Xia J."/>
            <person name="Caragea D."/>
            <person name="Park Y."/>
            <person name="Beeman R.W."/>
            <person name="Lorenzen M.D."/>
            <person name="Butcher S."/>
            <person name="Manak J.R."/>
            <person name="Brown S.J."/>
        </authorList>
    </citation>
    <scope>NUCLEOTIDE SEQUENCE [LARGE SCALE GENOMIC DNA]</scope>
    <source>
        <strain evidence="1 2">Georgia GA2</strain>
    </source>
</reference>
<dbReference type="Proteomes" id="UP000007266">
    <property type="component" value="Unassembled WGS sequence"/>
</dbReference>
<gene>
    <name evidence="1" type="primary">GLEAN_11498</name>
    <name evidence="1" type="ORF">TcasGA2_TC011498</name>
</gene>
<dbReference type="InParanoid" id="D7ELG7"/>
<dbReference type="PhylomeDB" id="D7ELG7"/>
<organism evidence="1 2">
    <name type="scientific">Tribolium castaneum</name>
    <name type="common">Red flour beetle</name>
    <dbReference type="NCBI Taxonomy" id="7070"/>
    <lineage>
        <taxon>Eukaryota</taxon>
        <taxon>Metazoa</taxon>
        <taxon>Ecdysozoa</taxon>
        <taxon>Arthropoda</taxon>
        <taxon>Hexapoda</taxon>
        <taxon>Insecta</taxon>
        <taxon>Pterygota</taxon>
        <taxon>Neoptera</taxon>
        <taxon>Endopterygota</taxon>
        <taxon>Coleoptera</taxon>
        <taxon>Polyphaga</taxon>
        <taxon>Cucujiformia</taxon>
        <taxon>Tenebrionidae</taxon>
        <taxon>Tenebrionidae incertae sedis</taxon>
        <taxon>Tribolium</taxon>
    </lineage>
</organism>
<sequence>MTNGKIVLRDDVTKEVKVLNVKSLDALASEAKIVTSVVAAATDRTVTDTDLEVTSLQKHRSSKVSTIKAPPKIMNAIMSKSKINISIVTSKITERINSVFCSKCWEPRPMA</sequence>
<name>D7ELG7_TRICA</name>